<dbReference type="Gene3D" id="3.10.310.30">
    <property type="match status" value="1"/>
</dbReference>
<evidence type="ECO:0000256" key="5">
    <source>
        <dbReference type="ARBA" id="ARBA00022839"/>
    </source>
</evidence>
<sequence length="527" mass="58859">MASLLTKEEIKRILQSRFENDECTRLNEIPKPSSLKDIARASKRIVHAMKNHERIAIVGDYDVDGVISSVILSQFFDDLGVDYSLIIPNRFTDGYGLNPDIVAKLDVHVIITVDNGISAIEAAHICKEQGIDLIITDHHSVPSILPDAYAIVNPKQEDCAFPHCEICGAQVAWYLVAALKEELGVEYDLSSFLDLLCIAIMADMMALVGMNRVMVKKGIVELNHSKRAAFEAIKQYFGKATLEGDDISFLIAPLINSSGRMEDAIFSYEFLKSKNVNDALVKLDYIVSLNEARKEEERLLFEATLPYVKEGENIIVAWGEEWHEGIVGIVASRLSKRFKKPAIVFSIRNEKAKGSARGIGDVDILELIRSQEAILLGYGGHKGAAGVSIEIKHLEQFRANLEQASSHLNKEALEADNDLLGEISADQIDFELLEILENQEPYGQKNPKPSFLLRNIAVKVDRLIGKDGQHLKLILQEGSNALEALFFNYDMKAKQGDHIDILFTVSRNDYRGLVTPQLLIKQIVKKY</sequence>
<dbReference type="Pfam" id="PF02272">
    <property type="entry name" value="DHHA1"/>
    <property type="match status" value="1"/>
</dbReference>
<evidence type="ECO:0000256" key="6">
    <source>
        <dbReference type="SAM" id="Coils"/>
    </source>
</evidence>
<keyword evidence="5 10" id="KW-0269">Exonuclease</keyword>
<organism evidence="10 11">
    <name type="scientific">Sulfurospirillum halorespirans DSM 13726</name>
    <dbReference type="NCBI Taxonomy" id="1193502"/>
    <lineage>
        <taxon>Bacteria</taxon>
        <taxon>Pseudomonadati</taxon>
        <taxon>Campylobacterota</taxon>
        <taxon>Epsilonproteobacteria</taxon>
        <taxon>Campylobacterales</taxon>
        <taxon>Sulfurospirillaceae</taxon>
        <taxon>Sulfurospirillum</taxon>
    </lineage>
</organism>
<dbReference type="RefSeq" id="WP_174543294.1">
    <property type="nucleotide sequence ID" value="NZ_CP017111.1"/>
</dbReference>
<evidence type="ECO:0000256" key="2">
    <source>
        <dbReference type="ARBA" id="ARBA00019841"/>
    </source>
</evidence>
<proteinExistence type="inferred from homology"/>
<dbReference type="NCBIfam" id="TIGR00644">
    <property type="entry name" value="recJ"/>
    <property type="match status" value="1"/>
</dbReference>
<dbReference type="GO" id="GO:0008409">
    <property type="term" value="F:5'-3' exonuclease activity"/>
    <property type="evidence" value="ECO:0007669"/>
    <property type="project" value="InterPro"/>
</dbReference>
<evidence type="ECO:0000256" key="4">
    <source>
        <dbReference type="ARBA" id="ARBA00022801"/>
    </source>
</evidence>
<protein>
    <recommendedName>
        <fullName evidence="2">Single-stranded-DNA-specific exonuclease RecJ</fullName>
    </recommendedName>
</protein>
<dbReference type="InterPro" id="IPR038763">
    <property type="entry name" value="DHH_sf"/>
</dbReference>
<keyword evidence="11" id="KW-1185">Reference proteome</keyword>
<evidence type="ECO:0000313" key="10">
    <source>
        <dbReference type="EMBL" id="AOO63888.1"/>
    </source>
</evidence>
<evidence type="ECO:0000256" key="3">
    <source>
        <dbReference type="ARBA" id="ARBA00022722"/>
    </source>
</evidence>
<keyword evidence="4" id="KW-0378">Hydrolase</keyword>
<dbReference type="Pfam" id="PF01368">
    <property type="entry name" value="DHH"/>
    <property type="match status" value="1"/>
</dbReference>
<feature type="domain" description="DHHA1" evidence="8">
    <location>
        <begin position="312"/>
        <end position="404"/>
    </location>
</feature>
<dbReference type="KEGG" id="shal:SHALO_0090"/>
<feature type="domain" description="DDH" evidence="7">
    <location>
        <begin position="54"/>
        <end position="200"/>
    </location>
</feature>
<dbReference type="Gene3D" id="3.90.1640.30">
    <property type="match status" value="1"/>
</dbReference>
<keyword evidence="6" id="KW-0175">Coiled coil</keyword>
<dbReference type="Proteomes" id="UP000094609">
    <property type="component" value="Chromosome"/>
</dbReference>
<keyword evidence="3" id="KW-0540">Nuclease</keyword>
<dbReference type="STRING" id="1193502.SHALO_0090"/>
<dbReference type="InterPro" id="IPR041122">
    <property type="entry name" value="RecJ_OB"/>
</dbReference>
<dbReference type="InterPro" id="IPR001667">
    <property type="entry name" value="DDH_dom"/>
</dbReference>
<dbReference type="PATRIC" id="fig|1193502.14.peg.90"/>
<evidence type="ECO:0000259" key="8">
    <source>
        <dbReference type="Pfam" id="PF02272"/>
    </source>
</evidence>
<gene>
    <name evidence="10" type="ORF">SHALO_0090</name>
</gene>
<evidence type="ECO:0000313" key="11">
    <source>
        <dbReference type="Proteomes" id="UP000094609"/>
    </source>
</evidence>
<dbReference type="GO" id="GO:0006281">
    <property type="term" value="P:DNA repair"/>
    <property type="evidence" value="ECO:0007669"/>
    <property type="project" value="InterPro"/>
</dbReference>
<dbReference type="Pfam" id="PF17768">
    <property type="entry name" value="RecJ_OB"/>
    <property type="match status" value="1"/>
</dbReference>
<dbReference type="GO" id="GO:0003676">
    <property type="term" value="F:nucleic acid binding"/>
    <property type="evidence" value="ECO:0007669"/>
    <property type="project" value="InterPro"/>
</dbReference>
<comment type="similarity">
    <text evidence="1">Belongs to the RecJ family.</text>
</comment>
<dbReference type="InterPro" id="IPR003156">
    <property type="entry name" value="DHHA1_dom"/>
</dbReference>
<feature type="coiled-coil region" evidence="6">
    <location>
        <begin position="391"/>
        <end position="418"/>
    </location>
</feature>
<accession>A0A1D7TFU3</accession>
<dbReference type="PANTHER" id="PTHR30255">
    <property type="entry name" value="SINGLE-STRANDED-DNA-SPECIFIC EXONUCLEASE RECJ"/>
    <property type="match status" value="1"/>
</dbReference>
<dbReference type="EMBL" id="CP017111">
    <property type="protein sequence ID" value="AOO63888.1"/>
    <property type="molecule type" value="Genomic_DNA"/>
</dbReference>
<dbReference type="AlphaFoldDB" id="A0A1D7TFU3"/>
<evidence type="ECO:0000256" key="1">
    <source>
        <dbReference type="ARBA" id="ARBA00005915"/>
    </source>
</evidence>
<dbReference type="InterPro" id="IPR004610">
    <property type="entry name" value="RecJ"/>
</dbReference>
<evidence type="ECO:0000259" key="7">
    <source>
        <dbReference type="Pfam" id="PF01368"/>
    </source>
</evidence>
<dbReference type="GO" id="GO:0006310">
    <property type="term" value="P:DNA recombination"/>
    <property type="evidence" value="ECO:0007669"/>
    <property type="project" value="InterPro"/>
</dbReference>
<dbReference type="PANTHER" id="PTHR30255:SF2">
    <property type="entry name" value="SINGLE-STRANDED-DNA-SPECIFIC EXONUCLEASE RECJ"/>
    <property type="match status" value="1"/>
</dbReference>
<dbReference type="InterPro" id="IPR051673">
    <property type="entry name" value="SSDNA_exonuclease_RecJ"/>
</dbReference>
<name>A0A1D7TFU3_9BACT</name>
<evidence type="ECO:0000259" key="9">
    <source>
        <dbReference type="Pfam" id="PF17768"/>
    </source>
</evidence>
<dbReference type="SUPFAM" id="SSF64182">
    <property type="entry name" value="DHH phosphoesterases"/>
    <property type="match status" value="1"/>
</dbReference>
<reference evidence="11" key="1">
    <citation type="submission" date="2016-08" db="EMBL/GenBank/DDBJ databases">
        <title>Complete genome sequence of the organohalide-respiring Epsilonproteobacterium Sulfurospirillum halorespirans.</title>
        <authorList>
            <person name="Goris T."/>
            <person name="Zimmermann J."/>
            <person name="Schenz B."/>
            <person name="Lemos M."/>
            <person name="Hackermueller J."/>
            <person name="Diekert G."/>
        </authorList>
    </citation>
    <scope>NUCLEOTIDE SEQUENCE [LARGE SCALE GENOMIC DNA]</scope>
    <source>
        <strain>DSM 13726</strain>
        <strain evidence="11">PCE-M2</strain>
    </source>
</reference>
<feature type="domain" description="RecJ OB" evidence="9">
    <location>
        <begin position="421"/>
        <end position="521"/>
    </location>
</feature>